<dbReference type="STRING" id="1399860.A0A2C5YJI2"/>
<dbReference type="InterPro" id="IPR001876">
    <property type="entry name" value="Znf_RanBP2"/>
</dbReference>
<dbReference type="Pfam" id="PF08325">
    <property type="entry name" value="WLM"/>
    <property type="match status" value="1"/>
</dbReference>
<dbReference type="GO" id="GO:0005634">
    <property type="term" value="C:nucleus"/>
    <property type="evidence" value="ECO:0007669"/>
    <property type="project" value="TreeGrafter"/>
</dbReference>
<dbReference type="InterPro" id="IPR013536">
    <property type="entry name" value="WLM_dom"/>
</dbReference>
<name>A0A2C5YJI2_9HYPO</name>
<gene>
    <name evidence="5" type="ORF">CDD81_4466</name>
</gene>
<dbReference type="PROSITE" id="PS01358">
    <property type="entry name" value="ZF_RANBP2_1"/>
    <property type="match status" value="1"/>
</dbReference>
<dbReference type="PROSITE" id="PS51397">
    <property type="entry name" value="WLM"/>
    <property type="match status" value="1"/>
</dbReference>
<evidence type="ECO:0000313" key="5">
    <source>
        <dbReference type="EMBL" id="PHH67071.1"/>
    </source>
</evidence>
<dbReference type="InterPro" id="IPR053000">
    <property type="entry name" value="WSS1-like_metalloprotease"/>
</dbReference>
<dbReference type="OrthoDB" id="261960at2759"/>
<feature type="domain" description="WLM" evidence="4">
    <location>
        <begin position="1"/>
        <end position="72"/>
    </location>
</feature>
<dbReference type="AlphaFoldDB" id="A0A2C5YJI2"/>
<keyword evidence="2" id="KW-0863">Zinc-finger</keyword>
<keyword evidence="1" id="KW-0479">Metal-binding</keyword>
<reference evidence="5 6" key="1">
    <citation type="submission" date="2017-06" db="EMBL/GenBank/DDBJ databases">
        <title>Ant-infecting Ophiocordyceps genomes reveal a high diversity of potential behavioral manipulation genes and a possible major role for enterotoxins.</title>
        <authorList>
            <person name="De Bekker C."/>
            <person name="Evans H.C."/>
            <person name="Brachmann A."/>
            <person name="Hughes D.P."/>
        </authorList>
    </citation>
    <scope>NUCLEOTIDE SEQUENCE [LARGE SCALE GENOMIC DNA]</scope>
    <source>
        <strain evidence="5 6">Map64</strain>
    </source>
</reference>
<sequence length="191" mass="21677">MLHELAHNEHGRHNRHFHALWNQLRGEMQVLFMKGWTGDGFLSVFQSMGGLRIPEPEEEYMARIMAAQQWGSAPDDVYQMMGPRLDDAGPWPGSSIVDVRNAVTEGCAVDMLSQQQSFQVAEEASRSGWLTQAQLEEQANDVAIAQALHELHQQGNVWPDEMSHDWHCEECTMQNPPEFLCCDVCGLDRGW</sequence>
<comment type="caution">
    <text evidence="5">The sequence shown here is derived from an EMBL/GenBank/DDBJ whole genome shotgun (WGS) entry which is preliminary data.</text>
</comment>
<keyword evidence="6" id="KW-1185">Reference proteome</keyword>
<evidence type="ECO:0000256" key="2">
    <source>
        <dbReference type="ARBA" id="ARBA00022771"/>
    </source>
</evidence>
<dbReference type="PANTHER" id="PTHR46622">
    <property type="entry name" value="DNA-DEPENDENT METALLOPROTEASE WSS1"/>
    <property type="match status" value="1"/>
</dbReference>
<evidence type="ECO:0000256" key="1">
    <source>
        <dbReference type="ARBA" id="ARBA00022723"/>
    </source>
</evidence>
<evidence type="ECO:0000256" key="3">
    <source>
        <dbReference type="ARBA" id="ARBA00022833"/>
    </source>
</evidence>
<organism evidence="5 6">
    <name type="scientific">Ophiocordyceps australis</name>
    <dbReference type="NCBI Taxonomy" id="1399860"/>
    <lineage>
        <taxon>Eukaryota</taxon>
        <taxon>Fungi</taxon>
        <taxon>Dikarya</taxon>
        <taxon>Ascomycota</taxon>
        <taxon>Pezizomycotina</taxon>
        <taxon>Sordariomycetes</taxon>
        <taxon>Hypocreomycetidae</taxon>
        <taxon>Hypocreales</taxon>
        <taxon>Ophiocordycipitaceae</taxon>
        <taxon>Ophiocordyceps</taxon>
    </lineage>
</organism>
<proteinExistence type="predicted"/>
<protein>
    <recommendedName>
        <fullName evidence="4">WLM domain-containing protein</fullName>
    </recommendedName>
</protein>
<accession>A0A2C5YJI2</accession>
<dbReference type="EMBL" id="NJET01000003">
    <property type="protein sequence ID" value="PHH67071.1"/>
    <property type="molecule type" value="Genomic_DNA"/>
</dbReference>
<dbReference type="Proteomes" id="UP000226192">
    <property type="component" value="Unassembled WGS sequence"/>
</dbReference>
<dbReference type="GO" id="GO:0006281">
    <property type="term" value="P:DNA repair"/>
    <property type="evidence" value="ECO:0007669"/>
    <property type="project" value="TreeGrafter"/>
</dbReference>
<evidence type="ECO:0000259" key="4">
    <source>
        <dbReference type="PROSITE" id="PS51397"/>
    </source>
</evidence>
<keyword evidence="3" id="KW-0862">Zinc</keyword>
<dbReference type="PANTHER" id="PTHR46622:SF1">
    <property type="entry name" value="DNA-DEPENDENT METALLOPROTEASE WSS1"/>
    <property type="match status" value="1"/>
</dbReference>
<dbReference type="GO" id="GO:0008270">
    <property type="term" value="F:zinc ion binding"/>
    <property type="evidence" value="ECO:0007669"/>
    <property type="project" value="UniProtKB-KW"/>
</dbReference>
<dbReference type="GO" id="GO:0008237">
    <property type="term" value="F:metallopeptidase activity"/>
    <property type="evidence" value="ECO:0007669"/>
    <property type="project" value="TreeGrafter"/>
</dbReference>
<evidence type="ECO:0000313" key="6">
    <source>
        <dbReference type="Proteomes" id="UP000226192"/>
    </source>
</evidence>